<dbReference type="AlphaFoldDB" id="A0A9Q3JS18"/>
<protein>
    <submittedName>
        <fullName evidence="1">Uncharacterized protein</fullName>
    </submittedName>
</protein>
<keyword evidence="2" id="KW-1185">Reference proteome</keyword>
<evidence type="ECO:0000313" key="2">
    <source>
        <dbReference type="Proteomes" id="UP000765509"/>
    </source>
</evidence>
<name>A0A9Q3JS18_9BASI</name>
<accession>A0A9Q3JS18</accession>
<evidence type="ECO:0000313" key="1">
    <source>
        <dbReference type="EMBL" id="MBW0568560.1"/>
    </source>
</evidence>
<dbReference type="EMBL" id="AVOT02082873">
    <property type="protein sequence ID" value="MBW0568560.1"/>
    <property type="molecule type" value="Genomic_DNA"/>
</dbReference>
<dbReference type="Proteomes" id="UP000765509">
    <property type="component" value="Unassembled WGS sequence"/>
</dbReference>
<gene>
    <name evidence="1" type="ORF">O181_108275</name>
</gene>
<dbReference type="OrthoDB" id="5101518at2759"/>
<comment type="caution">
    <text evidence="1">The sequence shown here is derived from an EMBL/GenBank/DDBJ whole genome shotgun (WGS) entry which is preliminary data.</text>
</comment>
<reference evidence="1" key="1">
    <citation type="submission" date="2021-03" db="EMBL/GenBank/DDBJ databases">
        <title>Draft genome sequence of rust myrtle Austropuccinia psidii MF-1, a brazilian biotype.</title>
        <authorList>
            <person name="Quecine M.C."/>
            <person name="Pachon D.M.R."/>
            <person name="Bonatelli M.L."/>
            <person name="Correr F.H."/>
            <person name="Franceschini L.M."/>
            <person name="Leite T.F."/>
            <person name="Margarido G.R.A."/>
            <person name="Almeida C.A."/>
            <person name="Ferrarezi J.A."/>
            <person name="Labate C.A."/>
        </authorList>
    </citation>
    <scope>NUCLEOTIDE SEQUENCE</scope>
    <source>
        <strain evidence="1">MF-1</strain>
    </source>
</reference>
<proteinExistence type="predicted"/>
<sequence length="155" mass="18489">MQSLQQDVKRELEVSINTFERYADKSRASTPVFNPGEMVWLSSRSIKSSRPTRKFSKRWLVFHISLLELVKKSTIPKRNQEPPPPIIIKEEEEWEVPQIMDLKLKRKRYGIWWSENISVKRQKDPLGNQPKTSRIFQNLSRTFILYILTRQDPIH</sequence>
<organism evidence="1 2">
    <name type="scientific">Austropuccinia psidii MF-1</name>
    <dbReference type="NCBI Taxonomy" id="1389203"/>
    <lineage>
        <taxon>Eukaryota</taxon>
        <taxon>Fungi</taxon>
        <taxon>Dikarya</taxon>
        <taxon>Basidiomycota</taxon>
        <taxon>Pucciniomycotina</taxon>
        <taxon>Pucciniomycetes</taxon>
        <taxon>Pucciniales</taxon>
        <taxon>Sphaerophragmiaceae</taxon>
        <taxon>Austropuccinia</taxon>
    </lineage>
</organism>